<proteinExistence type="predicted"/>
<dbReference type="Proteomes" id="UP001325479">
    <property type="component" value="Chromosome"/>
</dbReference>
<reference evidence="1 2" key="1">
    <citation type="submission" date="2023-12" db="EMBL/GenBank/DDBJ databases">
        <title>Genome sequencing and assembly of bacterial species from a model synthetic community.</title>
        <authorList>
            <person name="Hogle S.L."/>
        </authorList>
    </citation>
    <scope>NUCLEOTIDE SEQUENCE [LARGE SCALE GENOMIC DNA]</scope>
    <source>
        <strain evidence="1 2">HAMBI 2494</strain>
    </source>
</reference>
<dbReference type="CDD" id="cd09117">
    <property type="entry name" value="PLDc_Bfil_DEXD_like"/>
    <property type="match status" value="1"/>
</dbReference>
<dbReference type="EMBL" id="CP139965">
    <property type="protein sequence ID" value="WQD76297.1"/>
    <property type="molecule type" value="Genomic_DNA"/>
</dbReference>
<protein>
    <submittedName>
        <fullName evidence="1">Phospholipase D family protein</fullName>
    </submittedName>
</protein>
<sequence length="645" mass="74073">MKLLAELQKQVGRMGTLRRAWFTSFNTDIEFVETYVLPATLGATTPRNRIEYEQLQQELTKEDIDFRVFCDPRFLETNRVKRTCIPVHGIRPQREPEWFSEASLFHAKVIYLEDREGKRVIGAGSANLTLSGWGRNLEVFHFFEISTYANYREIRRFFEHLCDAADIRCTLDERRNFTGKPEKWRFVHSYQDKPFPEQLLADMRDTDLTVWSPYLPRDLAGFIAKLQVASGADGLRVHLVPDRIEGRYLRTQWSDELSRMKADQRLTFYDSPVMRHASTDLCHAKLWKLPGKLAVGSWNFTGPGSNCLRDDQGGWSLDNNVEAGFIIDDLNDWREATGKPLDLGASDCATADLLDKEGLFVNSLPPFDLHISFDWHAQAYAFHGTWLGDEQRDGYSVRLPGVAEAVPLVWNTRRSPEQPDHLSVDDCALLRDRVFKVIRAGREIQRGLVSELHVKSRRAQAFDTLQDLLEAFVHGDDPQSVHDLPFRTQLDTDAFADNPLAVAVDEDAPLNGDASPPGDISYFRLFQSIHAYQQNLLKLERLEALDSHVFFWPGCLLELVGKTREELQKSGREVFKWFLANEVYSLCQCAHSRRRSLVRGSKEREPLYTAVPETRWRELAFQLPGLPRGVSAQYSDLVRNQCRYG</sequence>
<name>A0ABZ0WG34_9BURK</name>
<accession>A0ABZ0WG34</accession>
<keyword evidence="2" id="KW-1185">Reference proteome</keyword>
<gene>
    <name evidence="1" type="ORF">U0042_19595</name>
</gene>
<organism evidence="1 2">
    <name type="scientific">Paraburkholderia kururiensis</name>
    <dbReference type="NCBI Taxonomy" id="984307"/>
    <lineage>
        <taxon>Bacteria</taxon>
        <taxon>Pseudomonadati</taxon>
        <taxon>Pseudomonadota</taxon>
        <taxon>Betaproteobacteria</taxon>
        <taxon>Burkholderiales</taxon>
        <taxon>Burkholderiaceae</taxon>
        <taxon>Paraburkholderia</taxon>
    </lineage>
</organism>
<dbReference type="Gene3D" id="3.30.870.10">
    <property type="entry name" value="Endonuclease Chain A"/>
    <property type="match status" value="1"/>
</dbReference>
<evidence type="ECO:0000313" key="2">
    <source>
        <dbReference type="Proteomes" id="UP001325479"/>
    </source>
</evidence>
<dbReference type="RefSeq" id="WP_114814206.1">
    <property type="nucleotide sequence ID" value="NZ_CP139965.1"/>
</dbReference>
<evidence type="ECO:0000313" key="1">
    <source>
        <dbReference type="EMBL" id="WQD76297.1"/>
    </source>
</evidence>